<name>A0A1M5T0Q6_9BRAD</name>
<dbReference type="GO" id="GO:0120147">
    <property type="term" value="F:formylglycine-generating oxidase activity"/>
    <property type="evidence" value="ECO:0007669"/>
    <property type="project" value="TreeGrafter"/>
</dbReference>
<protein>
    <submittedName>
        <fullName evidence="2">Formylglycine-generating enzyme, required for sulfatase activity, contains SUMF1/FGE domain</fullName>
    </submittedName>
</protein>
<sequence>MKGLKPLETSPEFKMSIAEAKSLSDRAQSSEALAEEGMLHVPGGTYRMGSDRHYPEEAPIHRVTVDGFWIDRTPVTNRQFRKFVNATGYVTFAELTPKAEDYPNALPHMLKAGSLVFTPPRQAVDLRCWGEWWTFKFGANWRRPYGPRSNISGLDDHPVVHVAYRDVEAYAEWAGKQLPTEAEWEFAARGGLDDAEFAWGDELTPGGKHMANTWQGNFPHENLAADGFERTSPVTAFPPNGYGLHDMIGNVWEWTTDWYSPKHEADAPKACCIPENPRGGLEDASYDSRDPKSRIPRKVLKGGSHLCAPNYCRRYRPAARHAEPIDTSASHVGFRCITRRGSRHEQR</sequence>
<dbReference type="AlphaFoldDB" id="A0A1M5T0Q6"/>
<dbReference type="SUPFAM" id="SSF56436">
    <property type="entry name" value="C-type lectin-like"/>
    <property type="match status" value="1"/>
</dbReference>
<evidence type="ECO:0000313" key="3">
    <source>
        <dbReference type="Proteomes" id="UP000190675"/>
    </source>
</evidence>
<evidence type="ECO:0000259" key="1">
    <source>
        <dbReference type="Pfam" id="PF03781"/>
    </source>
</evidence>
<dbReference type="PANTHER" id="PTHR23150:SF19">
    <property type="entry name" value="FORMYLGLYCINE-GENERATING ENZYME"/>
    <property type="match status" value="1"/>
</dbReference>
<accession>A0A1M5T0Q6</accession>
<dbReference type="EMBL" id="LT670818">
    <property type="protein sequence ID" value="SHH44339.1"/>
    <property type="molecule type" value="Genomic_DNA"/>
</dbReference>
<dbReference type="InterPro" id="IPR005532">
    <property type="entry name" value="SUMF_dom"/>
</dbReference>
<dbReference type="Pfam" id="PF03781">
    <property type="entry name" value="FGE-sulfatase"/>
    <property type="match status" value="1"/>
</dbReference>
<organism evidence="2 3">
    <name type="scientific">Bradyrhizobium erythrophlei</name>
    <dbReference type="NCBI Taxonomy" id="1437360"/>
    <lineage>
        <taxon>Bacteria</taxon>
        <taxon>Pseudomonadati</taxon>
        <taxon>Pseudomonadota</taxon>
        <taxon>Alphaproteobacteria</taxon>
        <taxon>Hyphomicrobiales</taxon>
        <taxon>Nitrobacteraceae</taxon>
        <taxon>Bradyrhizobium</taxon>
    </lineage>
</organism>
<dbReference type="InterPro" id="IPR016187">
    <property type="entry name" value="CTDL_fold"/>
</dbReference>
<dbReference type="PANTHER" id="PTHR23150">
    <property type="entry name" value="SULFATASE MODIFYING FACTOR 1, 2"/>
    <property type="match status" value="1"/>
</dbReference>
<dbReference type="Proteomes" id="UP000190675">
    <property type="component" value="Chromosome I"/>
</dbReference>
<gene>
    <name evidence="2" type="ORF">SAMN05444169_7494</name>
</gene>
<proteinExistence type="predicted"/>
<feature type="domain" description="Sulfatase-modifying factor enzyme-like" evidence="1">
    <location>
        <begin position="36"/>
        <end position="337"/>
    </location>
</feature>
<dbReference type="InterPro" id="IPR051043">
    <property type="entry name" value="Sulfatase_Mod_Factor_Kinase"/>
</dbReference>
<dbReference type="InterPro" id="IPR042095">
    <property type="entry name" value="SUMF_sf"/>
</dbReference>
<evidence type="ECO:0000313" key="2">
    <source>
        <dbReference type="EMBL" id="SHH44339.1"/>
    </source>
</evidence>
<reference evidence="2 3" key="1">
    <citation type="submission" date="2016-11" db="EMBL/GenBank/DDBJ databases">
        <authorList>
            <person name="Jaros S."/>
            <person name="Januszkiewicz K."/>
            <person name="Wedrychowicz H."/>
        </authorList>
    </citation>
    <scope>NUCLEOTIDE SEQUENCE [LARGE SCALE GENOMIC DNA]</scope>
    <source>
        <strain evidence="2 3">GAS242</strain>
    </source>
</reference>
<dbReference type="Gene3D" id="3.90.1580.10">
    <property type="entry name" value="paralog of FGE (formylglycine-generating enzyme)"/>
    <property type="match status" value="1"/>
</dbReference>